<feature type="transmembrane region" description="Helical" evidence="6">
    <location>
        <begin position="235"/>
        <end position="256"/>
    </location>
</feature>
<proteinExistence type="inferred from homology"/>
<sequence length="262" mass="28410">MLTFLAWPAAVVTGLSLGLLGSGGSIIIIPVLLYLCGLGEKEAIGSALLIVGCISSIGAIAYIRKKLVYWDALLWFGLPGMAGTYVGAWLATWMSGLLQLSLFALIMLIASIFMLRKPALPQQSTDTLQPKRPWYQLILGGFSVGIITGTVGVGGGFLIVPALLFLARFKMQNAVATSMVIITCNALTGFYKYTEVFHQHGLHFNWTLITIITILGIIGSLFGSKLAMKIPQQKLRQIFGIFLIVMGAYMLIRSILQMHLLG</sequence>
<dbReference type="GO" id="GO:0005886">
    <property type="term" value="C:plasma membrane"/>
    <property type="evidence" value="ECO:0007669"/>
    <property type="project" value="UniProtKB-SubCell"/>
</dbReference>
<feature type="transmembrane region" description="Helical" evidence="6">
    <location>
        <begin position="43"/>
        <end position="63"/>
    </location>
</feature>
<organism evidence="7 8">
    <name type="scientific">Celerinatantimonas diazotrophica</name>
    <dbReference type="NCBI Taxonomy" id="412034"/>
    <lineage>
        <taxon>Bacteria</taxon>
        <taxon>Pseudomonadati</taxon>
        <taxon>Pseudomonadota</taxon>
        <taxon>Gammaproteobacteria</taxon>
        <taxon>Celerinatantimonadaceae</taxon>
        <taxon>Celerinatantimonas</taxon>
    </lineage>
</organism>
<dbReference type="PANTHER" id="PTHR43701">
    <property type="entry name" value="MEMBRANE TRANSPORTER PROTEIN MJ0441-RELATED"/>
    <property type="match status" value="1"/>
</dbReference>
<evidence type="ECO:0000256" key="3">
    <source>
        <dbReference type="ARBA" id="ARBA00022692"/>
    </source>
</evidence>
<dbReference type="OrthoDB" id="8559161at2"/>
<dbReference type="EMBL" id="SMGD01000014">
    <property type="protein sequence ID" value="TCK47440.1"/>
    <property type="molecule type" value="Genomic_DNA"/>
</dbReference>
<keyword evidence="6" id="KW-1003">Cell membrane</keyword>
<dbReference type="Proteomes" id="UP000295565">
    <property type="component" value="Unassembled WGS sequence"/>
</dbReference>
<feature type="transmembrane region" description="Helical" evidence="6">
    <location>
        <begin position="134"/>
        <end position="167"/>
    </location>
</feature>
<reference evidence="7 8" key="1">
    <citation type="submission" date="2019-03" db="EMBL/GenBank/DDBJ databases">
        <title>Genomic Encyclopedia of Type Strains, Phase IV (KMG-IV): sequencing the most valuable type-strain genomes for metagenomic binning, comparative biology and taxonomic classification.</title>
        <authorList>
            <person name="Goeker M."/>
        </authorList>
    </citation>
    <scope>NUCLEOTIDE SEQUENCE [LARGE SCALE GENOMIC DNA]</scope>
    <source>
        <strain evidence="7 8">DSM 18577</strain>
    </source>
</reference>
<keyword evidence="5 6" id="KW-0472">Membrane</keyword>
<keyword evidence="4 6" id="KW-1133">Transmembrane helix</keyword>
<keyword evidence="3 6" id="KW-0812">Transmembrane</keyword>
<dbReference type="InterPro" id="IPR002781">
    <property type="entry name" value="TM_pro_TauE-like"/>
</dbReference>
<comment type="subcellular location">
    <subcellularLocation>
        <location evidence="6">Cell membrane</location>
        <topology evidence="6">Multi-pass membrane protein</topology>
    </subcellularLocation>
    <subcellularLocation>
        <location evidence="1">Membrane</location>
        <topology evidence="1">Multi-pass membrane protein</topology>
    </subcellularLocation>
</comment>
<evidence type="ECO:0000256" key="5">
    <source>
        <dbReference type="ARBA" id="ARBA00023136"/>
    </source>
</evidence>
<protein>
    <recommendedName>
        <fullName evidence="6">Probable membrane transporter protein</fullName>
    </recommendedName>
</protein>
<dbReference type="InterPro" id="IPR051598">
    <property type="entry name" value="TSUP/Inactive_protease-like"/>
</dbReference>
<evidence type="ECO:0000313" key="7">
    <source>
        <dbReference type="EMBL" id="TCK47440.1"/>
    </source>
</evidence>
<accession>A0A4R1JA86</accession>
<evidence type="ECO:0000256" key="4">
    <source>
        <dbReference type="ARBA" id="ARBA00022989"/>
    </source>
</evidence>
<feature type="transmembrane region" description="Helical" evidence="6">
    <location>
        <begin position="97"/>
        <end position="114"/>
    </location>
</feature>
<evidence type="ECO:0000313" key="8">
    <source>
        <dbReference type="Proteomes" id="UP000295565"/>
    </source>
</evidence>
<comment type="similarity">
    <text evidence="2 6">Belongs to the 4-toluene sulfonate uptake permease (TSUP) (TC 2.A.102) family.</text>
</comment>
<feature type="transmembrane region" description="Helical" evidence="6">
    <location>
        <begin position="6"/>
        <end position="36"/>
    </location>
</feature>
<feature type="transmembrane region" description="Helical" evidence="6">
    <location>
        <begin position="203"/>
        <end position="223"/>
    </location>
</feature>
<dbReference type="AlphaFoldDB" id="A0A4R1JA86"/>
<evidence type="ECO:0000256" key="1">
    <source>
        <dbReference type="ARBA" id="ARBA00004141"/>
    </source>
</evidence>
<evidence type="ECO:0000256" key="2">
    <source>
        <dbReference type="ARBA" id="ARBA00009142"/>
    </source>
</evidence>
<feature type="transmembrane region" description="Helical" evidence="6">
    <location>
        <begin position="174"/>
        <end position="191"/>
    </location>
</feature>
<gene>
    <name evidence="7" type="ORF">EV690_2464</name>
</gene>
<comment type="caution">
    <text evidence="7">The sequence shown here is derived from an EMBL/GenBank/DDBJ whole genome shotgun (WGS) entry which is preliminary data.</text>
</comment>
<dbReference type="Pfam" id="PF01925">
    <property type="entry name" value="TauE"/>
    <property type="match status" value="1"/>
</dbReference>
<dbReference type="RefSeq" id="WP_131913258.1">
    <property type="nucleotide sequence ID" value="NZ_OU594967.1"/>
</dbReference>
<keyword evidence="8" id="KW-1185">Reference proteome</keyword>
<evidence type="ECO:0000256" key="6">
    <source>
        <dbReference type="RuleBase" id="RU363041"/>
    </source>
</evidence>
<name>A0A4R1JA86_9GAMM</name>
<feature type="transmembrane region" description="Helical" evidence="6">
    <location>
        <begin position="69"/>
        <end position="90"/>
    </location>
</feature>
<dbReference type="PANTHER" id="PTHR43701:SF2">
    <property type="entry name" value="MEMBRANE TRANSPORTER PROTEIN YJNA-RELATED"/>
    <property type="match status" value="1"/>
</dbReference>